<feature type="transmembrane region" description="Helical" evidence="2">
    <location>
        <begin position="1505"/>
        <end position="1525"/>
    </location>
</feature>
<feature type="transmembrane region" description="Helical" evidence="2">
    <location>
        <begin position="539"/>
        <end position="559"/>
    </location>
</feature>
<feature type="transmembrane region" description="Helical" evidence="2">
    <location>
        <begin position="460"/>
        <end position="480"/>
    </location>
</feature>
<feature type="transmembrane region" description="Helical" evidence="2">
    <location>
        <begin position="1299"/>
        <end position="1320"/>
    </location>
</feature>
<organism evidence="3 4">
    <name type="scientific">Varibaculum cambriense</name>
    <dbReference type="NCBI Taxonomy" id="184870"/>
    <lineage>
        <taxon>Bacteria</taxon>
        <taxon>Bacillati</taxon>
        <taxon>Actinomycetota</taxon>
        <taxon>Actinomycetes</taxon>
        <taxon>Actinomycetales</taxon>
        <taxon>Actinomycetaceae</taxon>
        <taxon>Varibaculum</taxon>
    </lineage>
</organism>
<feature type="transmembrane region" description="Helical" evidence="2">
    <location>
        <begin position="500"/>
        <end position="527"/>
    </location>
</feature>
<feature type="transmembrane region" description="Helical" evidence="2">
    <location>
        <begin position="426"/>
        <end position="448"/>
    </location>
</feature>
<keyword evidence="2" id="KW-0812">Transmembrane</keyword>
<feature type="transmembrane region" description="Helical" evidence="2">
    <location>
        <begin position="1274"/>
        <end position="1293"/>
    </location>
</feature>
<keyword evidence="2" id="KW-1133">Transmembrane helix</keyword>
<evidence type="ECO:0000313" key="4">
    <source>
        <dbReference type="Proteomes" id="UP000243201"/>
    </source>
</evidence>
<proteinExistence type="predicted"/>
<accession>A0ABX4UMU4</accession>
<feature type="transmembrane region" description="Helical" evidence="2">
    <location>
        <begin position="391"/>
        <end position="414"/>
    </location>
</feature>
<feature type="transmembrane region" description="Helical" evidence="2">
    <location>
        <begin position="598"/>
        <end position="624"/>
    </location>
</feature>
<feature type="transmembrane region" description="Helical" evidence="2">
    <location>
        <begin position="1483"/>
        <end position="1499"/>
    </location>
</feature>
<evidence type="ECO:0000313" key="3">
    <source>
        <dbReference type="EMBL" id="PMB88934.1"/>
    </source>
</evidence>
<feature type="transmembrane region" description="Helical" evidence="2">
    <location>
        <begin position="1241"/>
        <end position="1262"/>
    </location>
</feature>
<comment type="caution">
    <text evidence="3">The sequence shown here is derived from an EMBL/GenBank/DDBJ whole genome shotgun (WGS) entry which is preliminary data.</text>
</comment>
<evidence type="ECO:0000256" key="2">
    <source>
        <dbReference type="SAM" id="Phobius"/>
    </source>
</evidence>
<protein>
    <recommendedName>
        <fullName evidence="5">Tat pathway signal sequence domain protein</fullName>
    </recommendedName>
</protein>
<feature type="transmembrane region" description="Helical" evidence="2">
    <location>
        <begin position="565"/>
        <end position="586"/>
    </location>
</feature>
<gene>
    <name evidence="3" type="ORF">CJ240_07940</name>
</gene>
<feature type="compositionally biased region" description="Basic and acidic residues" evidence="1">
    <location>
        <begin position="884"/>
        <end position="895"/>
    </location>
</feature>
<feature type="transmembrane region" description="Helical" evidence="2">
    <location>
        <begin position="1443"/>
        <end position="1463"/>
    </location>
</feature>
<name>A0ABX4UMU4_9ACTO</name>
<feature type="transmembrane region" description="Helical" evidence="2">
    <location>
        <begin position="360"/>
        <end position="379"/>
    </location>
</feature>
<feature type="transmembrane region" description="Helical" evidence="2">
    <location>
        <begin position="1332"/>
        <end position="1350"/>
    </location>
</feature>
<feature type="transmembrane region" description="Helical" evidence="2">
    <location>
        <begin position="1100"/>
        <end position="1119"/>
    </location>
</feature>
<evidence type="ECO:0008006" key="5">
    <source>
        <dbReference type="Google" id="ProtNLM"/>
    </source>
</evidence>
<feature type="region of interest" description="Disordered" evidence="1">
    <location>
        <begin position="867"/>
        <end position="918"/>
    </location>
</feature>
<feature type="transmembrane region" description="Helical" evidence="2">
    <location>
        <begin position="1167"/>
        <end position="1186"/>
    </location>
</feature>
<keyword evidence="2" id="KW-0472">Membrane</keyword>
<dbReference type="EMBL" id="PNGC01000003">
    <property type="protein sequence ID" value="PMB88934.1"/>
    <property type="molecule type" value="Genomic_DNA"/>
</dbReference>
<feature type="transmembrane region" description="Helical" evidence="2">
    <location>
        <begin position="1392"/>
        <end position="1411"/>
    </location>
</feature>
<dbReference type="Proteomes" id="UP000243201">
    <property type="component" value="Unassembled WGS sequence"/>
</dbReference>
<sequence length="1534" mass="163251">MAMARTVKHFLLAGFTLLFSLFFTVLTLPLGLAEATTWEPEPAPKTLTPAQKVYYPDLDTYSTPRVRNPLLVVLTSNLSWQDISKNFKKYPQLMKYAAAGSVGNLAAPGCLSESVLTIQNGTASSAWNPCPQAEVAGGKIAGMPAEYWRGPKEASPGQLAGILEAFGIKARAIGPQAGLLLASPKGEVKDYKALPASARRLTTQVKAGMDAGGLTVVDLTSLANPEQQLAMLEGALAGLTPQSDLISLSLVAGSGNSAPQVLSYSPSEATGLATSASTNVTGLATLADINAQILFRFALPVPDKNHGAALTTSSLPDQIQPLINLNNAATNSAQQNLQLRLDYLQNQADRSSSSSYAKTWFYLAIFCCFFFTLGGYLWWRMRAPQKRRRSGLALSAAGVFTALLFPASFCPYLLAGADWSASAAWISGAIILIALTLSALLALLVFALRQSFAFPPALSARAAGIAASALTLGILLFARQDADYAQLGSPLGYNVLAGPFFWQLSAEATSLALSCVALAAICILASFSSLRAFWHKHLLKCRVITVVAAATLFTCIYLWAGLSALLCGLLFLAPLTVALRAYGLIVPDPNSVSRPRSGFRAVSVAAVLGAVALAGAGIIGIWGVNPDAPAAKIASLPKSADTKVAVIFTSGLSWEDLVAAQPQLVENSPGVKSGTLFSLAPYPLKAMACPQDAWLAFSAGKAPSRYSLAGRNLCLQPEALDEDERVKMWEYYQRAAEASSLAARLGGFADQLRQNQISAGAIGNSAALALADEDGVIRGQVDDTTPLATGYAQAVHKMVSTHTLTLIDAQAAPQNLNPERQTQEILAQREDLFNFLDPSSGKSQLKKTQIWDPVWLLQNGGSLSGNSLQAGTLVSDSANPSPQESDRNRLRREEMTPQENPTPPTTPGLFGDSDQPFSPEDLHLLELSTVLSPDEKVDHEYLAQTRKQNARLFPTVSTYPDLRGMQPARITLAQQEKQIHALENTLAALPEGTRALVVSASPDSALQRLQAAMIYGKGITAGIAYSPSTHQVGIAQTADLPATVLDWLGARDEKLSTSGSPLMISANDAQSATDRLERLAGTSQRADASYARLGLTPSSFVTFAAGALLVLALSLVVLLQLKPSARRPHLRTQLGLLGQFLCLGVAALPAACLGAAMLPWWESESPTAFFITSSILIASLLALVACTGPWRRRPIGPALVVAAFSAFFICLDVATGSHISMDSPFGSFSLLGARFFGFGNVYYSVCAIWTLLLCGCLTPLAKRAVFGKKALTRSQIWLSNLLIALLGMAFMVIDGLPRFGADFGGPISFLPGFLILVLLLNGKRIGLKRIALVLLVAGGASVSLAIADWMRPASQRTHLGNFVQSVLNGDLQVILTRKIFANLASWGSTTYVWSLLCCLLVFCLLVIPALSKTVIPTNLFLPDNLASPLLINPYPHREGKQNYWLRVRAYLANLGAFATSLLLRIRPRLGETPLAEKESTLRITLLAIGINQLFAYLLNDSGTQLPATGLLLTALAYCSAVFASLPGASRGTAR</sequence>
<feature type="transmembrane region" description="Helical" evidence="2">
    <location>
        <begin position="1140"/>
        <end position="1161"/>
    </location>
</feature>
<evidence type="ECO:0000256" key="1">
    <source>
        <dbReference type="SAM" id="MobiDB-lite"/>
    </source>
</evidence>
<feature type="compositionally biased region" description="Polar residues" evidence="1">
    <location>
        <begin position="867"/>
        <end position="883"/>
    </location>
</feature>
<keyword evidence="4" id="KW-1185">Reference proteome</keyword>
<feature type="transmembrane region" description="Helical" evidence="2">
    <location>
        <begin position="1198"/>
        <end position="1221"/>
    </location>
</feature>
<reference evidence="3 4" key="1">
    <citation type="submission" date="2017-09" db="EMBL/GenBank/DDBJ databases">
        <title>Bacterial strain isolated from the female urinary microbiota.</title>
        <authorList>
            <person name="Thomas-White K."/>
            <person name="Kumar N."/>
            <person name="Forster S."/>
            <person name="Putonti C."/>
            <person name="Lawley T."/>
            <person name="Wolfe A.J."/>
        </authorList>
    </citation>
    <scope>NUCLEOTIDE SEQUENCE [LARGE SCALE GENOMIC DNA]</scope>
    <source>
        <strain evidence="3 4">UMB0744</strain>
    </source>
</reference>